<evidence type="ECO:0000256" key="1">
    <source>
        <dbReference type="ARBA" id="ARBA00004479"/>
    </source>
</evidence>
<proteinExistence type="inferred from homology"/>
<dbReference type="PROSITE" id="PS01356">
    <property type="entry name" value="HEMATOPO_REC_S_F2"/>
    <property type="match status" value="1"/>
</dbReference>
<evidence type="ECO:0000256" key="4">
    <source>
        <dbReference type="ARBA" id="ARBA00022729"/>
    </source>
</evidence>
<evidence type="ECO:0000256" key="2">
    <source>
        <dbReference type="ARBA" id="ARBA00008159"/>
    </source>
</evidence>
<dbReference type="Pfam" id="PF18001">
    <property type="entry name" value="Il13Ra_Ig"/>
    <property type="match status" value="1"/>
</dbReference>
<dbReference type="PROSITE" id="PS50853">
    <property type="entry name" value="FN3"/>
    <property type="match status" value="1"/>
</dbReference>
<dbReference type="AlphaFoldDB" id="A0A8B9Z787"/>
<evidence type="ECO:0000256" key="5">
    <source>
        <dbReference type="ARBA" id="ARBA00022989"/>
    </source>
</evidence>
<dbReference type="InterPro" id="IPR003961">
    <property type="entry name" value="FN3_dom"/>
</dbReference>
<keyword evidence="3" id="KW-0812">Transmembrane</keyword>
<evidence type="ECO:0000313" key="10">
    <source>
        <dbReference type="Ensembl" id="ENSBJAP00000004823.1"/>
    </source>
</evidence>
<dbReference type="SUPFAM" id="SSF49265">
    <property type="entry name" value="Fibronectin type III"/>
    <property type="match status" value="2"/>
</dbReference>
<reference evidence="10" key="1">
    <citation type="submission" date="2025-08" db="UniProtKB">
        <authorList>
            <consortium name="Ensembl"/>
        </authorList>
    </citation>
    <scope>IDENTIFICATION</scope>
</reference>
<dbReference type="GO" id="GO:0009897">
    <property type="term" value="C:external side of plasma membrane"/>
    <property type="evidence" value="ECO:0007669"/>
    <property type="project" value="TreeGrafter"/>
</dbReference>
<dbReference type="InterPro" id="IPR015321">
    <property type="entry name" value="TypeI_recpt_CBD"/>
</dbReference>
<accession>A0A8B9Z787</accession>
<keyword evidence="11" id="KW-1185">Reference proteome</keyword>
<dbReference type="InterPro" id="IPR048648">
    <property type="entry name" value="CRLF2-like_D2"/>
</dbReference>
<dbReference type="PANTHER" id="PTHR23037:SF46">
    <property type="entry name" value="INTERLEUKIN 5 RECEPTOR SUBUNIT ALPHA"/>
    <property type="match status" value="1"/>
</dbReference>
<keyword evidence="8" id="KW-0325">Glycoprotein</keyword>
<evidence type="ECO:0000313" key="11">
    <source>
        <dbReference type="Proteomes" id="UP000694555"/>
    </source>
</evidence>
<dbReference type="Pfam" id="PF09240">
    <property type="entry name" value="IL6Ra-bind"/>
    <property type="match status" value="1"/>
</dbReference>
<reference evidence="10" key="2">
    <citation type="submission" date="2025-09" db="UniProtKB">
        <authorList>
            <consortium name="Ensembl"/>
        </authorList>
    </citation>
    <scope>IDENTIFICATION</scope>
</reference>
<dbReference type="Ensembl" id="ENSBJAT00000004964.1">
    <property type="protein sequence ID" value="ENSBJAP00000004823.1"/>
    <property type="gene ID" value="ENSBJAG00000003470.1"/>
</dbReference>
<dbReference type="Proteomes" id="UP000694555">
    <property type="component" value="Unplaced"/>
</dbReference>
<keyword evidence="6" id="KW-0472">Membrane</keyword>
<comment type="subcellular location">
    <subcellularLocation>
        <location evidence="1">Membrane</location>
        <topology evidence="1">Single-pass type I membrane protein</topology>
    </subcellularLocation>
</comment>
<dbReference type="PANTHER" id="PTHR23037">
    <property type="entry name" value="CYTOKINE RECEPTOR"/>
    <property type="match status" value="1"/>
</dbReference>
<protein>
    <submittedName>
        <fullName evidence="10">Interleukin 13 receptor subunit alpha 1</fullName>
    </submittedName>
</protein>
<keyword evidence="5" id="KW-1133">Transmembrane helix</keyword>
<keyword evidence="4" id="KW-0732">Signal</keyword>
<sequence>TVCPTLDCYTDNFFLLEAEVLPPPSNLEYSFIQICTLNWTWSPPENISSSCDLEYSSDIVIGEVPQDKRSRFRVTDMFLNEEMHFKVRSECKHNNASKPSQWAEKSLPLKGIPGTAAVDLSCVWHNLEYMVCTWRPGEKASSDTNYTLFYWFDGLKNHKKCSNYSVHQGIFGCIFNLSFPKVTNTYPAISILIRDDSEEIRPVCASKNPTTLVKPATPRQVTLSKINDGIHVEWSQSDTFPKNCLFYEVEYHNGDLDTASIIKVISNDVFFFVDPNSKYTFKVRANPKPECYSSKLYSDWSEEKSIGESSCSCNLLYFILHLLKILILPPIPDPREILKRMFGEQNEDSQVSKKLLGQLIY</sequence>
<dbReference type="GO" id="GO:0004896">
    <property type="term" value="F:cytokine receptor activity"/>
    <property type="evidence" value="ECO:0007669"/>
    <property type="project" value="InterPro"/>
</dbReference>
<evidence type="ECO:0000256" key="3">
    <source>
        <dbReference type="ARBA" id="ARBA00022692"/>
    </source>
</evidence>
<keyword evidence="7" id="KW-0675">Receptor</keyword>
<dbReference type="InterPro" id="IPR013783">
    <property type="entry name" value="Ig-like_fold"/>
</dbReference>
<dbReference type="CDD" id="cd00063">
    <property type="entry name" value="FN3"/>
    <property type="match status" value="1"/>
</dbReference>
<evidence type="ECO:0000256" key="7">
    <source>
        <dbReference type="ARBA" id="ARBA00023170"/>
    </source>
</evidence>
<dbReference type="InterPro" id="IPR036116">
    <property type="entry name" value="FN3_sf"/>
</dbReference>
<dbReference type="InterPro" id="IPR003532">
    <property type="entry name" value="Short_hematopoietin_rcpt_2_CS"/>
</dbReference>
<evidence type="ECO:0000256" key="8">
    <source>
        <dbReference type="ARBA" id="ARBA00023180"/>
    </source>
</evidence>
<evidence type="ECO:0000259" key="9">
    <source>
        <dbReference type="PROSITE" id="PS50853"/>
    </source>
</evidence>
<dbReference type="Pfam" id="PF21605">
    <property type="entry name" value="CRLF2-like_D2"/>
    <property type="match status" value="1"/>
</dbReference>
<evidence type="ECO:0000256" key="6">
    <source>
        <dbReference type="ARBA" id="ARBA00023136"/>
    </source>
</evidence>
<comment type="similarity">
    <text evidence="2">Belongs to the type I cytokine receptor family. Type 5 subfamily.</text>
</comment>
<dbReference type="Gene3D" id="2.60.40.10">
    <property type="entry name" value="Immunoglobulins"/>
    <property type="match status" value="3"/>
</dbReference>
<organism evidence="10 11">
    <name type="scientific">Buteo japonicus</name>
    <dbReference type="NCBI Taxonomy" id="224669"/>
    <lineage>
        <taxon>Eukaryota</taxon>
        <taxon>Metazoa</taxon>
        <taxon>Chordata</taxon>
        <taxon>Craniata</taxon>
        <taxon>Vertebrata</taxon>
        <taxon>Euteleostomi</taxon>
        <taxon>Archelosauria</taxon>
        <taxon>Archosauria</taxon>
        <taxon>Dinosauria</taxon>
        <taxon>Saurischia</taxon>
        <taxon>Theropoda</taxon>
        <taxon>Coelurosauria</taxon>
        <taxon>Aves</taxon>
        <taxon>Neognathae</taxon>
        <taxon>Neoaves</taxon>
        <taxon>Telluraves</taxon>
        <taxon>Accipitrimorphae</taxon>
        <taxon>Accipitriformes</taxon>
        <taxon>Accipitridae</taxon>
        <taxon>Accipitrinae</taxon>
        <taxon>Buteo</taxon>
    </lineage>
</organism>
<feature type="domain" description="Fibronectin type-III" evidence="9">
    <location>
        <begin position="23"/>
        <end position="110"/>
    </location>
</feature>
<name>A0A8B9Z787_9AVES</name>
<dbReference type="InterPro" id="IPR040566">
    <property type="entry name" value="Il13Ra_Ig"/>
</dbReference>